<protein>
    <recommendedName>
        <fullName evidence="3">peptidylprolyl isomerase</fullName>
        <ecNumber evidence="3">5.2.1.8</ecNumber>
    </recommendedName>
</protein>
<evidence type="ECO:0000259" key="9">
    <source>
        <dbReference type="PROSITE" id="PS50198"/>
    </source>
</evidence>
<proteinExistence type="inferred from homology"/>
<comment type="similarity">
    <text evidence="2">Belongs to the PpiC/parvulin rotamase family.</text>
</comment>
<dbReference type="Gene3D" id="1.10.8.1040">
    <property type="match status" value="1"/>
</dbReference>
<dbReference type="PANTHER" id="PTHR47245:SF1">
    <property type="entry name" value="FOLDASE PROTEIN PRSA"/>
    <property type="match status" value="1"/>
</dbReference>
<organism evidence="10 11">
    <name type="scientific">Pandoraea thiooxydans</name>
    <dbReference type="NCBI Taxonomy" id="445709"/>
    <lineage>
        <taxon>Bacteria</taxon>
        <taxon>Pseudomonadati</taxon>
        <taxon>Pseudomonadota</taxon>
        <taxon>Betaproteobacteria</taxon>
        <taxon>Burkholderiales</taxon>
        <taxon>Burkholderiaceae</taxon>
        <taxon>Pandoraea</taxon>
    </lineage>
</organism>
<dbReference type="PROSITE" id="PS50198">
    <property type="entry name" value="PPIC_PPIASE_2"/>
    <property type="match status" value="1"/>
</dbReference>
<comment type="catalytic activity">
    <reaction evidence="1">
        <text>[protein]-peptidylproline (omega=180) = [protein]-peptidylproline (omega=0)</text>
        <dbReference type="Rhea" id="RHEA:16237"/>
        <dbReference type="Rhea" id="RHEA-COMP:10747"/>
        <dbReference type="Rhea" id="RHEA-COMP:10748"/>
        <dbReference type="ChEBI" id="CHEBI:83833"/>
        <dbReference type="ChEBI" id="CHEBI:83834"/>
        <dbReference type="EC" id="5.2.1.8"/>
    </reaction>
</comment>
<feature type="domain" description="PpiC" evidence="9">
    <location>
        <begin position="132"/>
        <end position="223"/>
    </location>
</feature>
<evidence type="ECO:0000256" key="1">
    <source>
        <dbReference type="ARBA" id="ARBA00000971"/>
    </source>
</evidence>
<accession>A0A0G3ET92</accession>
<dbReference type="InterPro" id="IPR000297">
    <property type="entry name" value="PPIase_PpiC"/>
</dbReference>
<dbReference type="PANTHER" id="PTHR47245">
    <property type="entry name" value="PEPTIDYLPROLYL ISOMERASE"/>
    <property type="match status" value="1"/>
</dbReference>
<gene>
    <name evidence="10" type="ORF">ABW99_06285</name>
</gene>
<evidence type="ECO:0000256" key="3">
    <source>
        <dbReference type="ARBA" id="ARBA00013194"/>
    </source>
</evidence>
<dbReference type="STRING" id="445709.ABW99_06285"/>
<keyword evidence="5 7" id="KW-0697">Rotamase</keyword>
<dbReference type="EMBL" id="CP011568">
    <property type="protein sequence ID" value="AKJ67881.1"/>
    <property type="molecule type" value="Genomic_DNA"/>
</dbReference>
<evidence type="ECO:0000313" key="11">
    <source>
        <dbReference type="Proteomes" id="UP000036700"/>
    </source>
</evidence>
<feature type="chain" id="PRO_5002553584" description="peptidylprolyl isomerase" evidence="8">
    <location>
        <begin position="26"/>
        <end position="262"/>
    </location>
</feature>
<evidence type="ECO:0000256" key="2">
    <source>
        <dbReference type="ARBA" id="ARBA00007656"/>
    </source>
</evidence>
<dbReference type="Gene3D" id="3.10.50.40">
    <property type="match status" value="1"/>
</dbReference>
<evidence type="ECO:0000256" key="4">
    <source>
        <dbReference type="ARBA" id="ARBA00022729"/>
    </source>
</evidence>
<dbReference type="Proteomes" id="UP000036700">
    <property type="component" value="Chromosome"/>
</dbReference>
<dbReference type="SUPFAM" id="SSF109998">
    <property type="entry name" value="Triger factor/SurA peptide-binding domain-like"/>
    <property type="match status" value="1"/>
</dbReference>
<evidence type="ECO:0000313" key="10">
    <source>
        <dbReference type="EMBL" id="AKJ67881.1"/>
    </source>
</evidence>
<reference evidence="11" key="1">
    <citation type="submission" date="2015-06" db="EMBL/GenBank/DDBJ databases">
        <authorList>
            <person name="Lim Y.L."/>
            <person name="Ee R."/>
            <person name="Yong D."/>
            <person name="How K.Y."/>
            <person name="Yin W.F."/>
            <person name="Chan K.G."/>
        </authorList>
    </citation>
    <scope>NUCLEOTIDE SEQUENCE [LARGE SCALE GENOMIC DNA]</scope>
    <source>
        <strain evidence="11">DSM 25325</strain>
    </source>
</reference>
<dbReference type="EC" id="5.2.1.8" evidence="3"/>
<name>A0A0G3ET92_9BURK</name>
<sequence length="262" mass="29000">MALKSIRIALIAPALAALVGLPAHAQNVAVVNGTPIPVSRADAMVKEMVKQGQQNSPELQAQVREDLVNREILTQEAIRRGLQTQPDVQNQLALARQSVLIRALINDELQKSPVTDAEVQARYDELKKQYGAQEYHARHILVPTEAEAEQLIAKLKAGANFADLAKKYSKDPGSAPNGGDLDWSPANAYVEPFAAALAKLKKGEYTDKPVKTSFGYHIIELEDVRPAQIPPLSEVKTQLEQQMRQEKLQKFEMNLRDKAKIQ</sequence>
<evidence type="ECO:0000256" key="5">
    <source>
        <dbReference type="ARBA" id="ARBA00023110"/>
    </source>
</evidence>
<evidence type="ECO:0000256" key="7">
    <source>
        <dbReference type="PROSITE-ProRule" id="PRU00278"/>
    </source>
</evidence>
<dbReference type="RefSeq" id="WP_047213682.1">
    <property type="nucleotide sequence ID" value="NZ_CP011568.3"/>
</dbReference>
<keyword evidence="4 8" id="KW-0732">Signal</keyword>
<dbReference type="SUPFAM" id="SSF54534">
    <property type="entry name" value="FKBP-like"/>
    <property type="match status" value="1"/>
</dbReference>
<keyword evidence="11" id="KW-1185">Reference proteome</keyword>
<dbReference type="InterPro" id="IPR046357">
    <property type="entry name" value="PPIase_dom_sf"/>
</dbReference>
<dbReference type="OrthoDB" id="14196at2"/>
<dbReference type="Pfam" id="PF13145">
    <property type="entry name" value="Rotamase_2"/>
    <property type="match status" value="1"/>
</dbReference>
<dbReference type="InterPro" id="IPR050245">
    <property type="entry name" value="PrsA_foldase"/>
</dbReference>
<evidence type="ECO:0000256" key="6">
    <source>
        <dbReference type="ARBA" id="ARBA00023235"/>
    </source>
</evidence>
<dbReference type="GO" id="GO:0003755">
    <property type="term" value="F:peptidyl-prolyl cis-trans isomerase activity"/>
    <property type="evidence" value="ECO:0007669"/>
    <property type="project" value="UniProtKB-KW"/>
</dbReference>
<dbReference type="InterPro" id="IPR027304">
    <property type="entry name" value="Trigger_fact/SurA_dom_sf"/>
</dbReference>
<dbReference type="AlphaFoldDB" id="A0A0G3ET92"/>
<keyword evidence="6 7" id="KW-0413">Isomerase</keyword>
<dbReference type="PATRIC" id="fig|445709.3.peg.1349"/>
<feature type="signal peptide" evidence="8">
    <location>
        <begin position="1"/>
        <end position="25"/>
    </location>
</feature>
<dbReference type="KEGG" id="ptx:ABW99_06285"/>
<evidence type="ECO:0000256" key="8">
    <source>
        <dbReference type="SAM" id="SignalP"/>
    </source>
</evidence>